<dbReference type="STRING" id="1121362.A605_11595"/>
<keyword evidence="4" id="KW-1185">Reference proteome</keyword>
<dbReference type="Proteomes" id="UP000011723">
    <property type="component" value="Chromosome"/>
</dbReference>
<dbReference type="InterPro" id="IPR014044">
    <property type="entry name" value="CAP_dom"/>
</dbReference>
<evidence type="ECO:0000256" key="1">
    <source>
        <dbReference type="SAM" id="MobiDB-lite"/>
    </source>
</evidence>
<dbReference type="PATRIC" id="fig|1121362.3.peg.2351"/>
<gene>
    <name evidence="3" type="ORF">A605_11595</name>
</gene>
<dbReference type="RefSeq" id="WP_015401733.1">
    <property type="nucleotide sequence ID" value="NC_020302.1"/>
</dbReference>
<dbReference type="InterPro" id="IPR035940">
    <property type="entry name" value="CAP_sf"/>
</dbReference>
<accession>M1NUZ5</accession>
<feature type="region of interest" description="Disordered" evidence="1">
    <location>
        <begin position="38"/>
        <end position="57"/>
    </location>
</feature>
<dbReference type="eggNOG" id="COG2340">
    <property type="taxonomic scope" value="Bacteria"/>
</dbReference>
<evidence type="ECO:0000313" key="4">
    <source>
        <dbReference type="Proteomes" id="UP000011723"/>
    </source>
</evidence>
<evidence type="ECO:0000313" key="3">
    <source>
        <dbReference type="EMBL" id="AGF73317.1"/>
    </source>
</evidence>
<dbReference type="SUPFAM" id="SSF55797">
    <property type="entry name" value="PR-1-like"/>
    <property type="match status" value="1"/>
</dbReference>
<protein>
    <recommendedName>
        <fullName evidence="2">SCP domain-containing protein</fullName>
    </recommendedName>
</protein>
<dbReference type="HOGENOM" id="CLU_121346_0_0_11"/>
<feature type="domain" description="SCP" evidence="2">
    <location>
        <begin position="82"/>
        <end position="176"/>
    </location>
</feature>
<organism evidence="3 4">
    <name type="scientific">Corynebacterium halotolerans YIM 70093 = DSM 44683</name>
    <dbReference type="NCBI Taxonomy" id="1121362"/>
    <lineage>
        <taxon>Bacteria</taxon>
        <taxon>Bacillati</taxon>
        <taxon>Actinomycetota</taxon>
        <taxon>Actinomycetes</taxon>
        <taxon>Mycobacteriales</taxon>
        <taxon>Corynebacteriaceae</taxon>
        <taxon>Corynebacterium</taxon>
    </lineage>
</organism>
<dbReference type="KEGG" id="chn:A605_11595"/>
<proteinExistence type="predicted"/>
<name>M1NUZ5_9CORY</name>
<reference evidence="3 4" key="1">
    <citation type="journal article" date="2012" name="Stand. Genomic Sci.">
        <title>Genome sequence of the halotolerant bacterium Corynebacterium halotolerans type strain YIM 70093(T) (= DSM 44683(T)).</title>
        <authorList>
            <person name="Ruckert C."/>
            <person name="Albersmeier A."/>
            <person name="Al-Dilaimi A."/>
            <person name="Niehaus K."/>
            <person name="Szczepanowski R."/>
            <person name="Kalinowski J."/>
        </authorList>
    </citation>
    <scope>NUCLEOTIDE SEQUENCE [LARGE SCALE GENOMIC DNA]</scope>
    <source>
        <strain evidence="3">YIM 70093</strain>
    </source>
</reference>
<evidence type="ECO:0000259" key="2">
    <source>
        <dbReference type="Pfam" id="PF00188"/>
    </source>
</evidence>
<dbReference type="OrthoDB" id="4410815at2"/>
<dbReference type="EMBL" id="CP003697">
    <property type="protein sequence ID" value="AGF73317.1"/>
    <property type="molecule type" value="Genomic_DNA"/>
</dbReference>
<dbReference type="Pfam" id="PF00188">
    <property type="entry name" value="CAP"/>
    <property type="match status" value="1"/>
</dbReference>
<dbReference type="AlphaFoldDB" id="M1NUZ5"/>
<sequence length="180" mass="19136">MPGFLSDPVAAIRDLLPRLTALMTVVSLVWAVVAGLGGSTPPAPEPDDDVPGAELPDYQQPPLEVQEELETIRTDLIQAVLELRHGEGVPPVVTDGNLQIGAQHWAERNAVLGREDNSPANVAMVQAHLPIEQASGHTLLDQWLHSGPHTAVLIDPAHTVRGVGLAHGHGQVWAVVQFSA</sequence>